<evidence type="ECO:0000313" key="5">
    <source>
        <dbReference type="Proteomes" id="UP000326331"/>
    </source>
</evidence>
<dbReference type="Gene3D" id="2.60.40.420">
    <property type="entry name" value="Cupredoxins - blue copper proteins"/>
    <property type="match status" value="1"/>
</dbReference>
<dbReference type="RefSeq" id="WP_158066417.1">
    <property type="nucleotide sequence ID" value="NZ_CP042829.1"/>
</dbReference>
<dbReference type="PANTHER" id="PTHR36507:SF1">
    <property type="entry name" value="BLL1555 PROTEIN"/>
    <property type="match status" value="1"/>
</dbReference>
<dbReference type="PROSITE" id="PS51257">
    <property type="entry name" value="PROKAR_LIPOPROTEIN"/>
    <property type="match status" value="1"/>
</dbReference>
<dbReference type="InterPro" id="IPR052721">
    <property type="entry name" value="ET_Amicyanin"/>
</dbReference>
<proteinExistence type="predicted"/>
<evidence type="ECO:0000313" key="4">
    <source>
        <dbReference type="EMBL" id="QFG02488.1"/>
    </source>
</evidence>
<reference evidence="4 5" key="2">
    <citation type="submission" date="2019-10" db="EMBL/GenBank/DDBJ databases">
        <title>Thermopilla bonchosmolovskayae gen. nov., sp. nov., a moderately thermophilic Chloroflexi bacterium from a Chukotka hot spring (Arctic, Russia), representing a novel classis Thermopillaia, which include previously uncultivated lineage OLB14.</title>
        <authorList>
            <person name="Kochetkova T.V."/>
            <person name="Zayulina K.S."/>
            <person name="Zhigarkov V.S."/>
            <person name="Minaev N.V."/>
            <person name="Novikov A."/>
            <person name="Toshchakov S.V."/>
            <person name="Elcheninov A.G."/>
            <person name="Kublanov I.V."/>
        </authorList>
    </citation>
    <scope>NUCLEOTIDE SEQUENCE [LARGE SCALE GENOMIC DNA]</scope>
    <source>
        <strain evidence="4 5">3753O</strain>
    </source>
</reference>
<evidence type="ECO:0000256" key="1">
    <source>
        <dbReference type="SAM" id="MobiDB-lite"/>
    </source>
</evidence>
<feature type="region of interest" description="Disordered" evidence="1">
    <location>
        <begin position="26"/>
        <end position="47"/>
    </location>
</feature>
<keyword evidence="2" id="KW-0732">Signal</keyword>
<name>A0ABX6BZT8_9CHLR</name>
<dbReference type="InterPro" id="IPR028096">
    <property type="entry name" value="EfeO_Cupredoxin"/>
</dbReference>
<dbReference type="SUPFAM" id="SSF49503">
    <property type="entry name" value="Cupredoxins"/>
    <property type="match status" value="1"/>
</dbReference>
<reference evidence="4 5" key="1">
    <citation type="submission" date="2019-08" db="EMBL/GenBank/DDBJ databases">
        <authorList>
            <person name="Toschakov S.V."/>
        </authorList>
    </citation>
    <scope>NUCLEOTIDE SEQUENCE [LARGE SCALE GENOMIC DNA]</scope>
    <source>
        <strain evidence="4 5">3753O</strain>
    </source>
</reference>
<dbReference type="InterPro" id="IPR008972">
    <property type="entry name" value="Cupredoxin"/>
</dbReference>
<protein>
    <recommendedName>
        <fullName evidence="3">EfeO-type cupredoxin-like domain-containing protein</fullName>
    </recommendedName>
</protein>
<evidence type="ECO:0000256" key="2">
    <source>
        <dbReference type="SAM" id="SignalP"/>
    </source>
</evidence>
<dbReference type="Proteomes" id="UP000326331">
    <property type="component" value="Chromosome"/>
</dbReference>
<evidence type="ECO:0000259" key="3">
    <source>
        <dbReference type="Pfam" id="PF13473"/>
    </source>
</evidence>
<gene>
    <name evidence="4" type="ORF">Tbon_04000</name>
</gene>
<dbReference type="Pfam" id="PF13473">
    <property type="entry name" value="Cupredoxin_1"/>
    <property type="match status" value="1"/>
</dbReference>
<dbReference type="PANTHER" id="PTHR36507">
    <property type="entry name" value="BLL1555 PROTEIN"/>
    <property type="match status" value="1"/>
</dbReference>
<dbReference type="EMBL" id="CP042829">
    <property type="protein sequence ID" value="QFG02488.1"/>
    <property type="molecule type" value="Genomic_DNA"/>
</dbReference>
<sequence>MHRFTRPVLVATLAVAAALALAACGGGSSSSSDKGVADGSDSRIPAGAPLIDQDKLQFNPSQLTVKVGETVYFKNSETALHTVDIDGKNVSGNMKKNDVFTWVFQQPGSYKITCDYHPQMKATVTVTGS</sequence>
<feature type="domain" description="EfeO-type cupredoxin-like" evidence="3">
    <location>
        <begin position="56"/>
        <end position="126"/>
    </location>
</feature>
<feature type="chain" id="PRO_5046640737" description="EfeO-type cupredoxin-like domain-containing protein" evidence="2">
    <location>
        <begin position="23"/>
        <end position="129"/>
    </location>
</feature>
<keyword evidence="5" id="KW-1185">Reference proteome</keyword>
<organism evidence="4 5">
    <name type="scientific">Tepidiforma bonchosmolovskayae</name>
    <dbReference type="NCBI Taxonomy" id="2601677"/>
    <lineage>
        <taxon>Bacteria</taxon>
        <taxon>Bacillati</taxon>
        <taxon>Chloroflexota</taxon>
        <taxon>Tepidiformia</taxon>
        <taxon>Tepidiformales</taxon>
        <taxon>Tepidiformaceae</taxon>
        <taxon>Tepidiforma</taxon>
    </lineage>
</organism>
<feature type="signal peptide" evidence="2">
    <location>
        <begin position="1"/>
        <end position="22"/>
    </location>
</feature>
<accession>A0ABX6BZT8</accession>
<feature type="compositionally biased region" description="Low complexity" evidence="1">
    <location>
        <begin position="26"/>
        <end position="39"/>
    </location>
</feature>